<dbReference type="Proteomes" id="UP000008370">
    <property type="component" value="Unassembled WGS sequence"/>
</dbReference>
<proteinExistence type="predicted"/>
<accession>K5UQA1</accession>
<dbReference type="GeneID" id="18919695"/>
<dbReference type="InParanoid" id="K5UQA1"/>
<dbReference type="OrthoDB" id="10409405at2759"/>
<dbReference type="EMBL" id="JH930476">
    <property type="protein sequence ID" value="EKM52001.1"/>
    <property type="molecule type" value="Genomic_DNA"/>
</dbReference>
<dbReference type="KEGG" id="pco:PHACADRAFT_31787"/>
<protein>
    <submittedName>
        <fullName evidence="1">Uncharacterized protein</fullName>
    </submittedName>
</protein>
<dbReference type="HOGENOM" id="CLU_787796_0_0_1"/>
<dbReference type="RefSeq" id="XP_007399271.1">
    <property type="nucleotide sequence ID" value="XM_007399209.1"/>
</dbReference>
<evidence type="ECO:0000313" key="1">
    <source>
        <dbReference type="EMBL" id="EKM52001.1"/>
    </source>
</evidence>
<sequence length="352" mass="40213">MTCRQWQLYCRPLLFHHLTLRHLQDVWFLAGALGSPLSAWLANHVQVLKFVPEEPGFPIYEFQRAWRSLSRHLSGLSEIHFDSGLSTINSTFCPLLSRPCPRALLHVRDLDLRNVRFPSFSAPYRALSALRSLESLQLAQIQWSVPCTMDCPPSCATPFPDIKHLHVEGSSKFWPSAWMFALSSLRYSASWRSPQGNEAVSTEDVHAHMRVIAEMTQFAEQMRVSDYVSFSEVKGKTEGLSRITIFFGRRNSLVLGFTVSPPCSGRKQQYRSLSQVVVLIDDHWEAVNWVGVEAVLVHSPTAVPVDVIPGWHFRSHEEEELQARMPGRRATLQRVMSDIDKVKMVKEFWENA</sequence>
<name>K5UQA1_PHACS</name>
<keyword evidence="2" id="KW-1185">Reference proteome</keyword>
<gene>
    <name evidence="1" type="ORF">PHACADRAFT_31787</name>
</gene>
<organism evidence="1 2">
    <name type="scientific">Phanerochaete carnosa (strain HHB-10118-sp)</name>
    <name type="common">White-rot fungus</name>
    <name type="synonym">Peniophora carnosa</name>
    <dbReference type="NCBI Taxonomy" id="650164"/>
    <lineage>
        <taxon>Eukaryota</taxon>
        <taxon>Fungi</taxon>
        <taxon>Dikarya</taxon>
        <taxon>Basidiomycota</taxon>
        <taxon>Agaricomycotina</taxon>
        <taxon>Agaricomycetes</taxon>
        <taxon>Polyporales</taxon>
        <taxon>Phanerochaetaceae</taxon>
        <taxon>Phanerochaete</taxon>
    </lineage>
</organism>
<reference evidence="1 2" key="1">
    <citation type="journal article" date="2012" name="BMC Genomics">
        <title>Comparative genomics of the white-rot fungi, Phanerochaete carnosa and P. chrysosporium, to elucidate the genetic basis of the distinct wood types they colonize.</title>
        <authorList>
            <person name="Suzuki H."/>
            <person name="MacDonald J."/>
            <person name="Syed K."/>
            <person name="Salamov A."/>
            <person name="Hori C."/>
            <person name="Aerts A."/>
            <person name="Henrissat B."/>
            <person name="Wiebenga A."/>
            <person name="vanKuyk P.A."/>
            <person name="Barry K."/>
            <person name="Lindquist E."/>
            <person name="LaButti K."/>
            <person name="Lapidus A."/>
            <person name="Lucas S."/>
            <person name="Coutinho P."/>
            <person name="Gong Y."/>
            <person name="Samejima M."/>
            <person name="Mahadevan R."/>
            <person name="Abou-Zaid M."/>
            <person name="de Vries R.P."/>
            <person name="Igarashi K."/>
            <person name="Yadav J.S."/>
            <person name="Grigoriev I.V."/>
            <person name="Master E.R."/>
        </authorList>
    </citation>
    <scope>NUCLEOTIDE SEQUENCE [LARGE SCALE GENOMIC DNA]</scope>
    <source>
        <strain evidence="1 2">HHB-10118-sp</strain>
    </source>
</reference>
<evidence type="ECO:0000313" key="2">
    <source>
        <dbReference type="Proteomes" id="UP000008370"/>
    </source>
</evidence>
<dbReference type="AlphaFoldDB" id="K5UQA1"/>